<evidence type="ECO:0000256" key="1">
    <source>
        <dbReference type="ARBA" id="ARBA00023015"/>
    </source>
</evidence>
<name>A0A1I6GVH3_9RHOB</name>
<evidence type="ECO:0000259" key="4">
    <source>
        <dbReference type="PROSITE" id="PS50949"/>
    </source>
</evidence>
<dbReference type="PROSITE" id="PS50949">
    <property type="entry name" value="HTH_GNTR"/>
    <property type="match status" value="1"/>
</dbReference>
<dbReference type="InterPro" id="IPR036388">
    <property type="entry name" value="WH-like_DNA-bd_sf"/>
</dbReference>
<dbReference type="Pfam" id="PF00392">
    <property type="entry name" value="GntR"/>
    <property type="match status" value="1"/>
</dbReference>
<dbReference type="PANTHER" id="PTHR43537:SF5">
    <property type="entry name" value="UXU OPERON TRANSCRIPTIONAL REGULATOR"/>
    <property type="match status" value="1"/>
</dbReference>
<feature type="domain" description="HTH gntR-type" evidence="4">
    <location>
        <begin position="3"/>
        <end position="70"/>
    </location>
</feature>
<dbReference type="EMBL" id="FOYO01000001">
    <property type="protein sequence ID" value="SFR46198.1"/>
    <property type="molecule type" value="Genomic_DNA"/>
</dbReference>
<dbReference type="SUPFAM" id="SSF46785">
    <property type="entry name" value="Winged helix' DNA-binding domain"/>
    <property type="match status" value="1"/>
</dbReference>
<dbReference type="Gene3D" id="1.10.10.10">
    <property type="entry name" value="Winged helix-like DNA-binding domain superfamily/Winged helix DNA-binding domain"/>
    <property type="match status" value="1"/>
</dbReference>
<evidence type="ECO:0000313" key="6">
    <source>
        <dbReference type="Proteomes" id="UP000199658"/>
    </source>
</evidence>
<evidence type="ECO:0000313" key="5">
    <source>
        <dbReference type="EMBL" id="SFR46198.1"/>
    </source>
</evidence>
<proteinExistence type="predicted"/>
<protein>
    <submittedName>
        <fullName evidence="5">Transcriptional regulator, GntR family</fullName>
    </submittedName>
</protein>
<keyword evidence="3" id="KW-0804">Transcription</keyword>
<dbReference type="InterPro" id="IPR036390">
    <property type="entry name" value="WH_DNA-bd_sf"/>
</dbReference>
<sequence>MARSQTDQALYQLRDMVFSGELAPGSNHFEADLATRLGMSRTPIREAALTMQAQGLVNVQPRRGIHIRPISADDMADIYDVICELESLAAARAAEQNYAASDRGVARQCIEDMDASLAAEDRVAWARADDRFHAELVRLGGNKRVEEVVARYTDQVRRARMITLQLRPLPTQSNDDHRAVLDAIAAGDATTARCLHRSHRQRARALLTGLIHEFGLRAL</sequence>
<dbReference type="GO" id="GO:0003677">
    <property type="term" value="F:DNA binding"/>
    <property type="evidence" value="ECO:0007669"/>
    <property type="project" value="UniProtKB-KW"/>
</dbReference>
<dbReference type="SMART" id="SM00345">
    <property type="entry name" value="HTH_GNTR"/>
    <property type="match status" value="1"/>
</dbReference>
<evidence type="ECO:0000256" key="3">
    <source>
        <dbReference type="ARBA" id="ARBA00023163"/>
    </source>
</evidence>
<dbReference type="Gene3D" id="1.20.120.530">
    <property type="entry name" value="GntR ligand-binding domain-like"/>
    <property type="match status" value="1"/>
</dbReference>
<dbReference type="SMART" id="SM00895">
    <property type="entry name" value="FCD"/>
    <property type="match status" value="1"/>
</dbReference>
<dbReference type="SUPFAM" id="SSF48008">
    <property type="entry name" value="GntR ligand-binding domain-like"/>
    <property type="match status" value="1"/>
</dbReference>
<keyword evidence="2" id="KW-0238">DNA-binding</keyword>
<dbReference type="OrthoDB" id="9028214at2"/>
<evidence type="ECO:0000256" key="2">
    <source>
        <dbReference type="ARBA" id="ARBA00023125"/>
    </source>
</evidence>
<dbReference type="InterPro" id="IPR008920">
    <property type="entry name" value="TF_FadR/GntR_C"/>
</dbReference>
<dbReference type="Pfam" id="PF07729">
    <property type="entry name" value="FCD"/>
    <property type="match status" value="1"/>
</dbReference>
<dbReference type="GO" id="GO:0003700">
    <property type="term" value="F:DNA-binding transcription factor activity"/>
    <property type="evidence" value="ECO:0007669"/>
    <property type="project" value="InterPro"/>
</dbReference>
<keyword evidence="1" id="KW-0805">Transcription regulation</keyword>
<keyword evidence="6" id="KW-1185">Reference proteome</keyword>
<dbReference type="Proteomes" id="UP000199658">
    <property type="component" value="Unassembled WGS sequence"/>
</dbReference>
<dbReference type="PANTHER" id="PTHR43537">
    <property type="entry name" value="TRANSCRIPTIONAL REGULATOR, GNTR FAMILY"/>
    <property type="match status" value="1"/>
</dbReference>
<dbReference type="RefSeq" id="WP_090216234.1">
    <property type="nucleotide sequence ID" value="NZ_FOYO01000001.1"/>
</dbReference>
<dbReference type="STRING" id="670154.SAMN04488002_2040"/>
<reference evidence="6" key="1">
    <citation type="submission" date="2016-10" db="EMBL/GenBank/DDBJ databases">
        <authorList>
            <person name="Varghese N."/>
            <person name="Submissions S."/>
        </authorList>
    </citation>
    <scope>NUCLEOTIDE SEQUENCE [LARGE SCALE GENOMIC DNA]</scope>
    <source>
        <strain evidence="6">DSM 26921</strain>
    </source>
</reference>
<accession>A0A1I6GVH3</accession>
<organism evidence="5 6">
    <name type="scientific">Litoreibacter janthinus</name>
    <dbReference type="NCBI Taxonomy" id="670154"/>
    <lineage>
        <taxon>Bacteria</taxon>
        <taxon>Pseudomonadati</taxon>
        <taxon>Pseudomonadota</taxon>
        <taxon>Alphaproteobacteria</taxon>
        <taxon>Rhodobacterales</taxon>
        <taxon>Roseobacteraceae</taxon>
        <taxon>Litoreibacter</taxon>
    </lineage>
</organism>
<dbReference type="AlphaFoldDB" id="A0A1I6GVH3"/>
<dbReference type="InterPro" id="IPR000524">
    <property type="entry name" value="Tscrpt_reg_HTH_GntR"/>
</dbReference>
<gene>
    <name evidence="5" type="ORF">SAMN04488002_2040</name>
</gene>
<dbReference type="InterPro" id="IPR011711">
    <property type="entry name" value="GntR_C"/>
</dbReference>